<dbReference type="EMBL" id="JALKFT010000010">
    <property type="protein sequence ID" value="MCK9876483.1"/>
    <property type="molecule type" value="Genomic_DNA"/>
</dbReference>
<gene>
    <name evidence="3" type="ORF">MXD59_11980</name>
</gene>
<proteinExistence type="predicted"/>
<feature type="region of interest" description="Disordered" evidence="1">
    <location>
        <begin position="110"/>
        <end position="146"/>
    </location>
</feature>
<keyword evidence="2" id="KW-0472">Membrane</keyword>
<dbReference type="Pfam" id="PF11298">
    <property type="entry name" value="DUF3099"/>
    <property type="match status" value="1"/>
</dbReference>
<evidence type="ECO:0000313" key="4">
    <source>
        <dbReference type="Proteomes" id="UP001201873"/>
    </source>
</evidence>
<accession>A0ABT0JZP1</accession>
<evidence type="ECO:0000256" key="1">
    <source>
        <dbReference type="SAM" id="MobiDB-lite"/>
    </source>
</evidence>
<keyword evidence="4" id="KW-1185">Reference proteome</keyword>
<reference evidence="3 4" key="1">
    <citation type="submission" date="2022-04" db="EMBL/GenBank/DDBJ databases">
        <title>Genome diversity in the genus Frankia.</title>
        <authorList>
            <person name="Carlos-Shanley C."/>
            <person name="Hahn D."/>
        </authorList>
    </citation>
    <scope>NUCLEOTIDE SEQUENCE [LARGE SCALE GENOMIC DNA]</scope>
    <source>
        <strain evidence="3 4">Ag45/Mut15</strain>
    </source>
</reference>
<keyword evidence="2" id="KW-1133">Transmembrane helix</keyword>
<evidence type="ECO:0000256" key="2">
    <source>
        <dbReference type="SAM" id="Phobius"/>
    </source>
</evidence>
<dbReference type="Proteomes" id="UP001201873">
    <property type="component" value="Unassembled WGS sequence"/>
</dbReference>
<feature type="transmembrane region" description="Helical" evidence="2">
    <location>
        <begin position="45"/>
        <end position="62"/>
    </location>
</feature>
<keyword evidence="2" id="KW-0812">Transmembrane</keyword>
<comment type="caution">
    <text evidence="3">The sequence shown here is derived from an EMBL/GenBank/DDBJ whole genome shotgun (WGS) entry which is preliminary data.</text>
</comment>
<feature type="transmembrane region" description="Helical" evidence="2">
    <location>
        <begin position="21"/>
        <end position="39"/>
    </location>
</feature>
<feature type="compositionally biased region" description="Polar residues" evidence="1">
    <location>
        <begin position="112"/>
        <end position="125"/>
    </location>
</feature>
<evidence type="ECO:0000313" key="3">
    <source>
        <dbReference type="EMBL" id="MCK9876483.1"/>
    </source>
</evidence>
<organism evidence="3 4">
    <name type="scientific">Frankia umida</name>
    <dbReference type="NCBI Taxonomy" id="573489"/>
    <lineage>
        <taxon>Bacteria</taxon>
        <taxon>Bacillati</taxon>
        <taxon>Actinomycetota</taxon>
        <taxon>Actinomycetes</taxon>
        <taxon>Frankiales</taxon>
        <taxon>Frankiaceae</taxon>
        <taxon>Frankia</taxon>
    </lineage>
</organism>
<protein>
    <submittedName>
        <fullName evidence="3">DUF3099 domain-containing protein</fullName>
    </submittedName>
</protein>
<name>A0ABT0JZP1_9ACTN</name>
<sequence length="146" mass="15424">MLITSAGQSRQWEIHRRELRYLASMGFRVVCFLLAVLVFHGWPRYLLVGVAVILPWVAVVVANGGPAPERGTPVTYDPVRAAQEAPAAIEASAHQVVDSDGWVDEAGWVHTGPSTGGTHATGQTEDGSRAAGPDTTGDAGVHQSTV</sequence>
<dbReference type="InterPro" id="IPR021449">
    <property type="entry name" value="DUF3099"/>
</dbReference>